<protein>
    <submittedName>
        <fullName evidence="3">Carboxylate--amine ligase</fullName>
    </submittedName>
</protein>
<organism evidence="3 5">
    <name type="scientific">Acutalibacter muris</name>
    <dbReference type="NCBI Taxonomy" id="1796620"/>
    <lineage>
        <taxon>Bacteria</taxon>
        <taxon>Bacillati</taxon>
        <taxon>Bacillota</taxon>
        <taxon>Clostridia</taxon>
        <taxon>Eubacteriales</taxon>
        <taxon>Acutalibacteraceae</taxon>
        <taxon>Acutalibacter</taxon>
    </lineage>
</organism>
<reference evidence="4" key="2">
    <citation type="submission" date="2017-05" db="EMBL/GenBank/DDBJ databases">
        <title>Improved OligoMM genomes.</title>
        <authorList>
            <person name="Garzetti D."/>
        </authorList>
    </citation>
    <scope>NUCLEOTIDE SEQUENCE [LARGE SCALE GENOMIC DNA]</scope>
    <source>
        <strain evidence="4">KB18</strain>
    </source>
</reference>
<dbReference type="GO" id="GO:0005737">
    <property type="term" value="C:cytoplasm"/>
    <property type="evidence" value="ECO:0007669"/>
    <property type="project" value="TreeGrafter"/>
</dbReference>
<dbReference type="Pfam" id="PF14397">
    <property type="entry name" value="ATPgrasp_ST"/>
    <property type="match status" value="1"/>
</dbReference>
<dbReference type="Gene3D" id="3.30.1490.20">
    <property type="entry name" value="ATP-grasp fold, A domain"/>
    <property type="match status" value="1"/>
</dbReference>
<evidence type="ECO:0000313" key="2">
    <source>
        <dbReference type="EMBL" id="ASB41019.1"/>
    </source>
</evidence>
<dbReference type="Proteomes" id="UP000596035">
    <property type="component" value="Chromosome"/>
</dbReference>
<sequence>MGKLSYILGTAMRMDYKELFRTAGIVHAITGRSSPAVLADIVGCGLRYGAGFNDYLLCEFYNLTPEQRATYVTRSVNNTLVQMLNDPAYYKYFDYKSTFYRTFADYIGREWLEFSSATQNQLEDFVSGRDAVIVKPNDGTGGKGVEKLVLKDFSSVEELYNKLREDNVGVVEEVLEQHPELNALNPYSINTLRIVTIRNDTGGHILYAHLRIGNGGRPVDNLHSGGMFAPVDLDTGRIQYPAYDKDRKTYEKHPMTGVAIEGLLIPLWEQAKELCLKASEVIPQMRYVGWDVAVTHKGPVLVEGNNLPGYDILQMPPHTPDKIGMLPRFREFVDGI</sequence>
<proteinExistence type="predicted"/>
<reference evidence="3 5" key="3">
    <citation type="submission" date="2020-11" db="EMBL/GenBank/DDBJ databases">
        <title>Closed and high quality bacterial genomes of the OMM12 community.</title>
        <authorList>
            <person name="Marbouty M."/>
            <person name="Lamy-Besnier Q."/>
            <person name="Debarbieux L."/>
            <person name="Koszul R."/>
        </authorList>
    </citation>
    <scope>NUCLEOTIDE SEQUENCE [LARGE SCALE GENOMIC DNA]</scope>
    <source>
        <strain evidence="3 5">KB18</strain>
    </source>
</reference>
<keyword evidence="4" id="KW-1185">Reference proteome</keyword>
<dbReference type="GO" id="GO:0018169">
    <property type="term" value="F:ribosomal S6-glutamic acid ligase activity"/>
    <property type="evidence" value="ECO:0007669"/>
    <property type="project" value="TreeGrafter"/>
</dbReference>
<dbReference type="Gene3D" id="3.40.50.20">
    <property type="match status" value="1"/>
</dbReference>
<dbReference type="SUPFAM" id="SSF56059">
    <property type="entry name" value="Glutathione synthetase ATP-binding domain-like"/>
    <property type="match status" value="1"/>
</dbReference>
<dbReference type="GO" id="GO:0005524">
    <property type="term" value="F:ATP binding"/>
    <property type="evidence" value="ECO:0007669"/>
    <property type="project" value="InterPro"/>
</dbReference>
<evidence type="ECO:0000313" key="4">
    <source>
        <dbReference type="Proteomes" id="UP000196710"/>
    </source>
</evidence>
<dbReference type="GO" id="GO:0009432">
    <property type="term" value="P:SOS response"/>
    <property type="evidence" value="ECO:0007669"/>
    <property type="project" value="TreeGrafter"/>
</dbReference>
<feature type="domain" description="Alpha-L-glutamate ligase-related protein ATP-grasp" evidence="1">
    <location>
        <begin position="79"/>
        <end position="316"/>
    </location>
</feature>
<dbReference type="KEGG" id="amur:ADH66_10375"/>
<dbReference type="AlphaFoldDB" id="A0A1Z2XRG3"/>
<accession>A0A1Z2XRG3</accession>
<dbReference type="InterPro" id="IPR039523">
    <property type="entry name" value="RimK-rel_E_lig_ATP-grasp"/>
</dbReference>
<dbReference type="InterPro" id="IPR013815">
    <property type="entry name" value="ATP_grasp_subdomain_1"/>
</dbReference>
<evidence type="ECO:0000313" key="3">
    <source>
        <dbReference type="EMBL" id="QQR30300.1"/>
    </source>
</evidence>
<gene>
    <name evidence="2" type="ORF">ADH66_10375</name>
    <name evidence="3" type="ORF">I5Q82_00695</name>
</gene>
<evidence type="ECO:0000313" key="5">
    <source>
        <dbReference type="Proteomes" id="UP000596035"/>
    </source>
</evidence>
<keyword evidence="3" id="KW-0436">Ligase</keyword>
<dbReference type="RefSeq" id="WP_066541110.1">
    <property type="nucleotide sequence ID" value="NZ_CP021422.1"/>
</dbReference>
<name>A0A1Z2XRG3_9FIRM</name>
<evidence type="ECO:0000259" key="1">
    <source>
        <dbReference type="Pfam" id="PF14397"/>
    </source>
</evidence>
<dbReference type="EMBL" id="CP021422">
    <property type="protein sequence ID" value="ASB41019.1"/>
    <property type="molecule type" value="Genomic_DNA"/>
</dbReference>
<dbReference type="PANTHER" id="PTHR21621:SF0">
    <property type="entry name" value="BETA-CITRYLGLUTAMATE SYNTHASE B-RELATED"/>
    <property type="match status" value="1"/>
</dbReference>
<dbReference type="PANTHER" id="PTHR21621">
    <property type="entry name" value="RIBOSOMAL PROTEIN S6 MODIFICATION PROTEIN"/>
    <property type="match status" value="1"/>
</dbReference>
<reference evidence="2" key="1">
    <citation type="journal article" date="2017" name="Genome Announc.">
        <title>High-Quality Whole-Genome Sequences of the Oligo-Mouse-Microbiota Bacterial Community.</title>
        <authorList>
            <person name="Garzetti D."/>
            <person name="Brugiroux S."/>
            <person name="Bunk B."/>
            <person name="Pukall R."/>
            <person name="McCoy K.D."/>
            <person name="Macpherson A.J."/>
            <person name="Stecher B."/>
        </authorList>
    </citation>
    <scope>NUCLEOTIDE SEQUENCE</scope>
    <source>
        <strain evidence="2">KB18</strain>
    </source>
</reference>
<dbReference type="EMBL" id="CP065321">
    <property type="protein sequence ID" value="QQR30300.1"/>
    <property type="molecule type" value="Genomic_DNA"/>
</dbReference>
<dbReference type="Proteomes" id="UP000196710">
    <property type="component" value="Chromosome"/>
</dbReference>
<dbReference type="Gene3D" id="3.30.470.20">
    <property type="entry name" value="ATP-grasp fold, B domain"/>
    <property type="match status" value="2"/>
</dbReference>